<feature type="compositionally biased region" description="Basic and acidic residues" evidence="1">
    <location>
        <begin position="229"/>
        <end position="240"/>
    </location>
</feature>
<feature type="compositionally biased region" description="Basic and acidic residues" evidence="1">
    <location>
        <begin position="441"/>
        <end position="513"/>
    </location>
</feature>
<keyword evidence="2" id="KW-1133">Transmembrane helix</keyword>
<feature type="transmembrane region" description="Helical" evidence="2">
    <location>
        <begin position="123"/>
        <end position="142"/>
    </location>
</feature>
<organism evidence="3">
    <name type="scientific">Chromera velia CCMP2878</name>
    <dbReference type="NCBI Taxonomy" id="1169474"/>
    <lineage>
        <taxon>Eukaryota</taxon>
        <taxon>Sar</taxon>
        <taxon>Alveolata</taxon>
        <taxon>Colpodellida</taxon>
        <taxon>Chromeraceae</taxon>
        <taxon>Chromera</taxon>
    </lineage>
</organism>
<feature type="compositionally biased region" description="Polar residues" evidence="1">
    <location>
        <begin position="697"/>
        <end position="706"/>
    </location>
</feature>
<dbReference type="VEuPathDB" id="CryptoDB:Cvel_27497"/>
<keyword evidence="2" id="KW-0472">Membrane</keyword>
<feature type="compositionally biased region" description="Basic and acidic residues" evidence="1">
    <location>
        <begin position="321"/>
        <end position="367"/>
    </location>
</feature>
<keyword evidence="2" id="KW-0812">Transmembrane</keyword>
<evidence type="ECO:0000256" key="2">
    <source>
        <dbReference type="SAM" id="Phobius"/>
    </source>
</evidence>
<name>A0A0G4HH05_9ALVE</name>
<feature type="compositionally biased region" description="Acidic residues" evidence="1">
    <location>
        <begin position="415"/>
        <end position="440"/>
    </location>
</feature>
<feature type="transmembrane region" description="Helical" evidence="2">
    <location>
        <begin position="21"/>
        <end position="45"/>
    </location>
</feature>
<dbReference type="AlphaFoldDB" id="A0A0G4HH05"/>
<feature type="compositionally biased region" description="Polar residues" evidence="1">
    <location>
        <begin position="264"/>
        <end position="274"/>
    </location>
</feature>
<feature type="compositionally biased region" description="Polar residues" evidence="1">
    <location>
        <begin position="388"/>
        <end position="397"/>
    </location>
</feature>
<feature type="region of interest" description="Disordered" evidence="1">
    <location>
        <begin position="821"/>
        <end position="918"/>
    </location>
</feature>
<feature type="compositionally biased region" description="Gly residues" evidence="1">
    <location>
        <begin position="612"/>
        <end position="625"/>
    </location>
</feature>
<feature type="compositionally biased region" description="Basic and acidic residues" evidence="1">
    <location>
        <begin position="782"/>
        <end position="793"/>
    </location>
</feature>
<evidence type="ECO:0000313" key="3">
    <source>
        <dbReference type="EMBL" id="CEM43392.1"/>
    </source>
</evidence>
<sequence length="918" mass="97925">MDLETSRNEVANRNPEGPTRTWCYQACWEAYAGILGAQVLFMIYFFGIEDFVSSCLSLVQIVTALLVLWKRQFSFLGITCVVASVLFGVLVAIAAGALGEVSVPYIVAVGELGMVATEKSRKLAMLVGASVVAGVMVLHNLVMMTLGQFRERDQILKGQTMRRIEKTADDVQELAGRGAGAMMMQAASFRRSVTALSAASYQAMGLNRRLSSGAAFEGGSSDVGLDLETAGRGREKDRHRPSLGTVLEGAEGEETEAVPAPPSSFLSYRQQTAGSRLGLGEVGEGGGGIGEGEGEPPQPSLQKTEQRQRWSSSLLPPPRVSLDREGDRERTAKDEEDKKALHDKANEEEKGKDTAAEEAKKQAESHPRPPFGDKQTSGPSDLPKITREQVQAGTSALHSLLGPTALESPRHSSQQEEESEEEEESDEEESEESEEEEEAEEPSRPQSNREKKEGEKEEKEKPGERADTAAVPKEKEKENLSRLNSARRDRDAPAQEPKSAEEKEKEGKDRGIKQEVPPPPHRQSSQAHRDGDRRGGAAATNEAHARRDSFWTPLAEQPPFASTDALGGPRGPPGGEALPRGSAEVEVEEGPPHAPEQRRESGEVPGPSGLLIGAGGICEGGGNGRLGPNYGTISQASRSPPIPPLTGASFPGHNGGTATERSPPTPGGTSRAESPLSRAAPFQSLGGGSVAAGLSSPSRGPNRSVTSSALRRRRDEQRRDSSAPLEPPATRTGEEHDPPPRAFSPATREAMRHSPAPRARAPVPHESLARETFLSVALQGQAERERQPRDPSRGRPQTLQQQKEILMSHILKGEKGGIVPRLFSSESAAPPANDATDASATGRGADHDREAGVGEGGQGLREREGASQGQSLAAVTPPRASAPLQLGEMASITGGFTPPSLRLAGDGNDAAPRRDRRR</sequence>
<protein>
    <submittedName>
        <fullName evidence="3">Uncharacterized protein</fullName>
    </submittedName>
</protein>
<feature type="compositionally biased region" description="Gly residues" evidence="1">
    <location>
        <begin position="280"/>
        <end position="291"/>
    </location>
</feature>
<feature type="transmembrane region" description="Helical" evidence="2">
    <location>
        <begin position="76"/>
        <end position="98"/>
    </location>
</feature>
<gene>
    <name evidence="3" type="ORF">Cvel_27497</name>
</gene>
<feature type="compositionally biased region" description="Polar residues" evidence="1">
    <location>
        <begin position="656"/>
        <end position="672"/>
    </location>
</feature>
<reference evidence="3" key="1">
    <citation type="submission" date="2014-11" db="EMBL/GenBank/DDBJ databases">
        <authorList>
            <person name="Otto D Thomas"/>
            <person name="Naeem Raeece"/>
        </authorList>
    </citation>
    <scope>NUCLEOTIDE SEQUENCE</scope>
</reference>
<proteinExistence type="predicted"/>
<accession>A0A0G4HH05</accession>
<dbReference type="EMBL" id="CDMZ01002673">
    <property type="protein sequence ID" value="CEM43392.1"/>
    <property type="molecule type" value="Genomic_DNA"/>
</dbReference>
<evidence type="ECO:0000256" key="1">
    <source>
        <dbReference type="SAM" id="MobiDB-lite"/>
    </source>
</evidence>
<feature type="region of interest" description="Disordered" evidence="1">
    <location>
        <begin position="213"/>
        <end position="804"/>
    </location>
</feature>